<organism evidence="2 3">
    <name type="scientific">Flavobacterium piscis</name>
    <dbReference type="NCBI Taxonomy" id="1114874"/>
    <lineage>
        <taxon>Bacteria</taxon>
        <taxon>Pseudomonadati</taxon>
        <taxon>Bacteroidota</taxon>
        <taxon>Flavobacteriia</taxon>
        <taxon>Flavobacteriales</taxon>
        <taxon>Flavobacteriaceae</taxon>
        <taxon>Flavobacterium</taxon>
    </lineage>
</organism>
<comment type="caution">
    <text evidence="2">The sequence shown here is derived from an EMBL/GenBank/DDBJ whole genome shotgun (WGS) entry which is preliminary data.</text>
</comment>
<keyword evidence="1" id="KW-0812">Transmembrane</keyword>
<keyword evidence="3" id="KW-1185">Reference proteome</keyword>
<feature type="transmembrane region" description="Helical" evidence="1">
    <location>
        <begin position="44"/>
        <end position="64"/>
    </location>
</feature>
<sequence>MTALEVGNLDGLVTILVLIMVGPPFLFSIIGFSVRKNHPKTAKVLFILSAVYLLVGLGICGSLMA</sequence>
<proteinExistence type="predicted"/>
<evidence type="ECO:0000256" key="1">
    <source>
        <dbReference type="SAM" id="Phobius"/>
    </source>
</evidence>
<dbReference type="RefSeq" id="WP_310279875.1">
    <property type="nucleotide sequence ID" value="NZ_JAVDWQ010000004.1"/>
</dbReference>
<reference evidence="2 3" key="1">
    <citation type="submission" date="2023-07" db="EMBL/GenBank/DDBJ databases">
        <title>Sorghum-associated microbial communities from plants grown in Nebraska, USA.</title>
        <authorList>
            <person name="Schachtman D."/>
        </authorList>
    </citation>
    <scope>NUCLEOTIDE SEQUENCE [LARGE SCALE GENOMIC DNA]</scope>
    <source>
        <strain evidence="2 3">4129</strain>
    </source>
</reference>
<keyword evidence="1" id="KW-0472">Membrane</keyword>
<keyword evidence="1" id="KW-1133">Transmembrane helix</keyword>
<gene>
    <name evidence="2" type="ORF">J2W48_001474</name>
</gene>
<evidence type="ECO:0000313" key="3">
    <source>
        <dbReference type="Proteomes" id="UP001269081"/>
    </source>
</evidence>
<dbReference type="Proteomes" id="UP001269081">
    <property type="component" value="Unassembled WGS sequence"/>
</dbReference>
<accession>A0ABU1Y7S0</accession>
<protein>
    <submittedName>
        <fullName evidence="2">Uncharacterized protein</fullName>
    </submittedName>
</protein>
<name>A0ABU1Y7S0_9FLAO</name>
<dbReference type="EMBL" id="JAVDWQ010000004">
    <property type="protein sequence ID" value="MDR7209536.1"/>
    <property type="molecule type" value="Genomic_DNA"/>
</dbReference>
<evidence type="ECO:0000313" key="2">
    <source>
        <dbReference type="EMBL" id="MDR7209536.1"/>
    </source>
</evidence>
<feature type="transmembrane region" description="Helical" evidence="1">
    <location>
        <begin position="12"/>
        <end position="32"/>
    </location>
</feature>